<keyword evidence="2" id="KW-1185">Reference proteome</keyword>
<name>A0AAD9R4M1_ACRCE</name>
<dbReference type="Proteomes" id="UP001249851">
    <property type="component" value="Unassembled WGS sequence"/>
</dbReference>
<protein>
    <submittedName>
        <fullName evidence="1">Uncharacterized protein</fullName>
    </submittedName>
</protein>
<organism evidence="1 2">
    <name type="scientific">Acropora cervicornis</name>
    <name type="common">Staghorn coral</name>
    <dbReference type="NCBI Taxonomy" id="6130"/>
    <lineage>
        <taxon>Eukaryota</taxon>
        <taxon>Metazoa</taxon>
        <taxon>Cnidaria</taxon>
        <taxon>Anthozoa</taxon>
        <taxon>Hexacorallia</taxon>
        <taxon>Scleractinia</taxon>
        <taxon>Astrocoeniina</taxon>
        <taxon>Acroporidae</taxon>
        <taxon>Acropora</taxon>
    </lineage>
</organism>
<accession>A0AAD9R4M1</accession>
<evidence type="ECO:0000313" key="2">
    <source>
        <dbReference type="Proteomes" id="UP001249851"/>
    </source>
</evidence>
<reference evidence="1" key="1">
    <citation type="journal article" date="2023" name="G3 (Bethesda)">
        <title>Whole genome assembly and annotation of the endangered Caribbean coral Acropora cervicornis.</title>
        <authorList>
            <person name="Selwyn J.D."/>
            <person name="Vollmer S.V."/>
        </authorList>
    </citation>
    <scope>NUCLEOTIDE SEQUENCE</scope>
    <source>
        <strain evidence="1">K2</strain>
    </source>
</reference>
<evidence type="ECO:0000313" key="1">
    <source>
        <dbReference type="EMBL" id="KAK2572981.1"/>
    </source>
</evidence>
<reference evidence="1" key="2">
    <citation type="journal article" date="2023" name="Science">
        <title>Genomic signatures of disease resistance in endangered staghorn corals.</title>
        <authorList>
            <person name="Vollmer S.V."/>
            <person name="Selwyn J.D."/>
            <person name="Despard B.A."/>
            <person name="Roesel C.L."/>
        </authorList>
    </citation>
    <scope>NUCLEOTIDE SEQUENCE</scope>
    <source>
        <strain evidence="1">K2</strain>
    </source>
</reference>
<gene>
    <name evidence="1" type="ORF">P5673_002002</name>
</gene>
<dbReference type="AlphaFoldDB" id="A0AAD9R4M1"/>
<proteinExistence type="predicted"/>
<sequence>MELEIEHSLEQDVIEKVPIGWVSPPVVNPKKLANQTIPRRLIQHPTIDDVVNERGGSTVFFHLDVSGERMSPGRVEGELTEHY</sequence>
<dbReference type="EMBL" id="JARQWQ010000003">
    <property type="protein sequence ID" value="KAK2572981.1"/>
    <property type="molecule type" value="Genomic_DNA"/>
</dbReference>
<comment type="caution">
    <text evidence="1">The sequence shown here is derived from an EMBL/GenBank/DDBJ whole genome shotgun (WGS) entry which is preliminary data.</text>
</comment>